<protein>
    <submittedName>
        <fullName evidence="2">Uncharacterized protein</fullName>
    </submittedName>
</protein>
<organism evidence="2 3">
    <name type="scientific">Marchantia polymorpha subsp. ruderalis</name>
    <dbReference type="NCBI Taxonomy" id="1480154"/>
    <lineage>
        <taxon>Eukaryota</taxon>
        <taxon>Viridiplantae</taxon>
        <taxon>Streptophyta</taxon>
        <taxon>Embryophyta</taxon>
        <taxon>Marchantiophyta</taxon>
        <taxon>Marchantiopsida</taxon>
        <taxon>Marchantiidae</taxon>
        <taxon>Marchantiales</taxon>
        <taxon>Marchantiaceae</taxon>
        <taxon>Marchantia</taxon>
    </lineage>
</organism>
<evidence type="ECO:0000313" key="2">
    <source>
        <dbReference type="EMBL" id="OAE22956.1"/>
    </source>
</evidence>
<feature type="compositionally biased region" description="Basic and acidic residues" evidence="1">
    <location>
        <begin position="113"/>
        <end position="139"/>
    </location>
</feature>
<feature type="region of interest" description="Disordered" evidence="1">
    <location>
        <begin position="113"/>
        <end position="152"/>
    </location>
</feature>
<evidence type="ECO:0000256" key="1">
    <source>
        <dbReference type="SAM" id="MobiDB-lite"/>
    </source>
</evidence>
<feature type="region of interest" description="Disordered" evidence="1">
    <location>
        <begin position="267"/>
        <end position="287"/>
    </location>
</feature>
<reference evidence="2" key="1">
    <citation type="submission" date="2016-03" db="EMBL/GenBank/DDBJ databases">
        <title>Mechanisms controlling the formation of the plant cell surface in tip-growing cells are functionally conserved among land plants.</title>
        <authorList>
            <person name="Honkanen S."/>
            <person name="Jones V.A."/>
            <person name="Morieri G."/>
            <person name="Champion C."/>
            <person name="Hetherington A.J."/>
            <person name="Kelly S."/>
            <person name="Saint-Marcoux D."/>
            <person name="Proust H."/>
            <person name="Prescott H."/>
            <person name="Dolan L."/>
        </authorList>
    </citation>
    <scope>NUCLEOTIDE SEQUENCE [LARGE SCALE GENOMIC DNA]</scope>
    <source>
        <tissue evidence="2">Whole gametophyte</tissue>
    </source>
</reference>
<dbReference type="AlphaFoldDB" id="A0A176VSZ5"/>
<comment type="caution">
    <text evidence="2">The sequence shown here is derived from an EMBL/GenBank/DDBJ whole genome shotgun (WGS) entry which is preliminary data.</text>
</comment>
<proteinExistence type="predicted"/>
<feature type="region of interest" description="Disordered" evidence="1">
    <location>
        <begin position="1"/>
        <end position="47"/>
    </location>
</feature>
<evidence type="ECO:0000313" key="3">
    <source>
        <dbReference type="Proteomes" id="UP000077202"/>
    </source>
</evidence>
<keyword evidence="3" id="KW-1185">Reference proteome</keyword>
<accession>A0A176VSZ5</accession>
<name>A0A176VSZ5_MARPO</name>
<dbReference type="Proteomes" id="UP000077202">
    <property type="component" value="Unassembled WGS sequence"/>
</dbReference>
<feature type="compositionally biased region" description="Basic and acidic residues" evidence="1">
    <location>
        <begin position="11"/>
        <end position="27"/>
    </location>
</feature>
<sequence length="417" mass="46624">MPKPPIPGSFKKQDRRGDGFRGCKDPQLEIAPNGWKSSGFNNKALPENNHCSNAREFDEMIHKARADAAAAAAAAAQQQAEKERGEEAALLSAVERDASDEMVTTGECDILFKENGMDEDKDVPRQEKFPLEARKRDASALDPQESPTPRKHWRGVEFIGSNVDIQGVSPMDENMDLESTDRYIDDHPYRACQEASSIILDDTMTEFRNGGKVKVYSGLATLMGDSEELLELPPLENPITADSDFELTALEDCDPNSEMTCEWEAYGPPVADEEETSSTSASESERRFQWTEKERRFKRELHERILRRAVVNADAILERGKKQASSGGMDISLDEEGQQSARPIIWGTEAYRNLWAKAAEAADEKIFEQNNHDITKGTDVIMDSLYSTNMSDTEADVYEPPQSFPNATFENPCYCSD</sequence>
<gene>
    <name evidence="2" type="ORF">AXG93_2997s1200</name>
</gene>
<dbReference type="EMBL" id="LVLJ01002992">
    <property type="protein sequence ID" value="OAE22956.1"/>
    <property type="molecule type" value="Genomic_DNA"/>
</dbReference>